<dbReference type="Proteomes" id="UP000027327">
    <property type="component" value="Unassembled WGS sequence"/>
</dbReference>
<dbReference type="EMBL" id="JMOD01000007">
    <property type="protein sequence ID" value="KCY21622.1"/>
    <property type="molecule type" value="Genomic_DNA"/>
</dbReference>
<organism evidence="1 2">
    <name type="scientific">Acinetobacter baumannii 21072</name>
    <dbReference type="NCBI Taxonomy" id="1310697"/>
    <lineage>
        <taxon>Bacteria</taxon>
        <taxon>Pseudomonadati</taxon>
        <taxon>Pseudomonadota</taxon>
        <taxon>Gammaproteobacteria</taxon>
        <taxon>Moraxellales</taxon>
        <taxon>Moraxellaceae</taxon>
        <taxon>Acinetobacter</taxon>
        <taxon>Acinetobacter calcoaceticus/baumannii complex</taxon>
    </lineage>
</organism>
<dbReference type="RefSeq" id="WP_004835728.1">
    <property type="nucleotide sequence ID" value="NZ_JMOD01000007.1"/>
</dbReference>
<name>A0A062ISX5_ACIBA</name>
<evidence type="ECO:0000313" key="1">
    <source>
        <dbReference type="EMBL" id="KCY21622.1"/>
    </source>
</evidence>
<sequence>MLSIKQIRKNNVLEMLKYAERKDFAAFVKIDYLLLNQYLPTNAPKNIGNNNALKITEAFKLPEGWLDHEHSPSEIKLVMSQSGFATGGDANNFNLDEIQTNITSDEAQKGYKLLPITNYINIERGKAVDIVEISEPSHFVYMPPNVAMPITFEVKGGGYIKPFKNGYVLLCDKLAKCNPGEDIIIQTNDKKIICGEYLFERDGFIDIETIEGERISLSSSVAVTQFPIVAFFPPSQKQLIKK</sequence>
<dbReference type="PATRIC" id="fig|1310697.3.peg.609"/>
<dbReference type="AlphaFoldDB" id="A0A062ISX5"/>
<accession>A0A062ISX5</accession>
<proteinExistence type="predicted"/>
<gene>
    <name evidence="1" type="ORF">J596_0649</name>
</gene>
<protein>
    <submittedName>
        <fullName evidence="1">Uncharacterized protein</fullName>
    </submittedName>
</protein>
<comment type="caution">
    <text evidence="1">The sequence shown here is derived from an EMBL/GenBank/DDBJ whole genome shotgun (WGS) entry which is preliminary data.</text>
</comment>
<reference evidence="1 2" key="1">
    <citation type="submission" date="2014-04" db="EMBL/GenBank/DDBJ databases">
        <title>Comparative genomics and transcriptomics to identify genetic mechanisms underlying the emergence of carbapenem resistant Acinetobacter baumannii (CRAb).</title>
        <authorList>
            <person name="Harris A.D."/>
            <person name="Johnson K.J."/>
            <person name="George J."/>
            <person name="Nadendla S."/>
            <person name="Daugherty S.C."/>
            <person name="Parankush S."/>
            <person name="Sadzewicz L."/>
            <person name="Tallon L."/>
            <person name="Sengamalay N."/>
            <person name="Hazen T.H."/>
            <person name="Rasko D.A."/>
        </authorList>
    </citation>
    <scope>NUCLEOTIDE SEQUENCE [LARGE SCALE GENOMIC DNA]</scope>
    <source>
        <strain evidence="1 2">21072</strain>
    </source>
</reference>
<evidence type="ECO:0000313" key="2">
    <source>
        <dbReference type="Proteomes" id="UP000027327"/>
    </source>
</evidence>